<dbReference type="InterPro" id="IPR027417">
    <property type="entry name" value="P-loop_NTPase"/>
</dbReference>
<dbReference type="PRINTS" id="PR00364">
    <property type="entry name" value="DISEASERSIST"/>
</dbReference>
<dbReference type="InterPro" id="IPR042197">
    <property type="entry name" value="Apaf_helical"/>
</dbReference>
<evidence type="ECO:0000256" key="1">
    <source>
        <dbReference type="ARBA" id="ARBA00022614"/>
    </source>
</evidence>
<evidence type="ECO:0000256" key="2">
    <source>
        <dbReference type="ARBA" id="ARBA00022737"/>
    </source>
</evidence>
<dbReference type="Proteomes" id="UP000029121">
    <property type="component" value="Unassembled WGS sequence"/>
</dbReference>
<dbReference type="SUPFAM" id="SSF52058">
    <property type="entry name" value="L domain-like"/>
    <property type="match status" value="1"/>
</dbReference>
<keyword evidence="1" id="KW-0433">Leucine-rich repeat</keyword>
<dbReference type="SUPFAM" id="SSF52540">
    <property type="entry name" value="P-loop containing nucleoside triphosphate hydrolases"/>
    <property type="match status" value="1"/>
</dbReference>
<evidence type="ECO:0000313" key="4">
    <source>
        <dbReference type="EMBL" id="EOA15297.1"/>
    </source>
</evidence>
<organism evidence="4 5">
    <name type="scientific">Capsella rubella</name>
    <dbReference type="NCBI Taxonomy" id="81985"/>
    <lineage>
        <taxon>Eukaryota</taxon>
        <taxon>Viridiplantae</taxon>
        <taxon>Streptophyta</taxon>
        <taxon>Embryophyta</taxon>
        <taxon>Tracheophyta</taxon>
        <taxon>Spermatophyta</taxon>
        <taxon>Magnoliopsida</taxon>
        <taxon>eudicotyledons</taxon>
        <taxon>Gunneridae</taxon>
        <taxon>Pentapetalae</taxon>
        <taxon>rosids</taxon>
        <taxon>malvids</taxon>
        <taxon>Brassicales</taxon>
        <taxon>Brassicaceae</taxon>
        <taxon>Camelineae</taxon>
        <taxon>Capsella</taxon>
    </lineage>
</organism>
<proteinExistence type="predicted"/>
<dbReference type="Pfam" id="PF07725">
    <property type="entry name" value="LRR_3"/>
    <property type="match status" value="1"/>
</dbReference>
<evidence type="ECO:0000313" key="5">
    <source>
        <dbReference type="Proteomes" id="UP000029121"/>
    </source>
</evidence>
<dbReference type="PANTHER" id="PTHR11017">
    <property type="entry name" value="LEUCINE-RICH REPEAT-CONTAINING PROTEIN"/>
    <property type="match status" value="1"/>
</dbReference>
<dbReference type="EMBL" id="KB870812">
    <property type="protein sequence ID" value="EOA15297.1"/>
    <property type="molecule type" value="Genomic_DNA"/>
</dbReference>
<sequence>RIIITTQNRKIFRTHGINHIYKVDFPPADEAFQIFCTYAFGQKSPKYGFKELSQEVTNLAGNLPLGLRVMGSYFRGMSKQEWKKELPRLRTSLDADIQSILKFSYDALDDEEKYLFLHIACFFNHQVIEKVVAHLSYLLLDARQGLNVLAEKSLISIERGRINMHNLLVQLGRDTVRKQFVRELGQRLYLVDSRELCEILIGDVAASRRFIGINFDFSTESVKKIFNINERVFQGMTNLQFLKFQGCHKTLDLPCGLEYMSQNLRLLQWESFSVTCLPPIFNSEFLVELELCFSKLEKLWEEIKPLPNLKWMDLSWSQNLKELPDLSTATNLLELNLRGCSSLVKLPSIIGSAKNLQKLNLQYCSSLVKLPSTIGSTNNLQKLNLGGCSSLISLPSFIGSSTNLQVLYLSGCSSLVELPSFDGNAMNLASLNLSFPILLETFKSWSL</sequence>
<dbReference type="InterPro" id="IPR032675">
    <property type="entry name" value="LRR_dom_sf"/>
</dbReference>
<dbReference type="InterPro" id="IPR011713">
    <property type="entry name" value="Leu-rich_rpt_3"/>
</dbReference>
<keyword evidence="5" id="KW-1185">Reference proteome</keyword>
<feature type="non-terminal residue" evidence="4">
    <location>
        <position position="1"/>
    </location>
</feature>
<dbReference type="SUPFAM" id="SSF46785">
    <property type="entry name" value="Winged helix' DNA-binding domain"/>
    <property type="match status" value="1"/>
</dbReference>
<dbReference type="PANTHER" id="PTHR11017:SF333">
    <property type="entry name" value="ADP-RIBOSYL CYCLASE_CYCLIC ADP-RIBOSE HYDROLASE-RELATED"/>
    <property type="match status" value="1"/>
</dbReference>
<dbReference type="InterPro" id="IPR058192">
    <property type="entry name" value="WHD_ROQ1-like"/>
</dbReference>
<evidence type="ECO:0000259" key="3">
    <source>
        <dbReference type="Pfam" id="PF23282"/>
    </source>
</evidence>
<dbReference type="Gene3D" id="1.10.8.430">
    <property type="entry name" value="Helical domain of apoptotic protease-activating factors"/>
    <property type="match status" value="1"/>
</dbReference>
<dbReference type="InterPro" id="IPR044974">
    <property type="entry name" value="Disease_R_plants"/>
</dbReference>
<name>R0F0Z0_9BRAS</name>
<accession>R0F0Z0</accession>
<gene>
    <name evidence="4" type="ORF">CARUB_v100258950mg</name>
</gene>
<protein>
    <recommendedName>
        <fullName evidence="3">Disease resistance protein Roq1-like winged-helix domain-containing protein</fullName>
    </recommendedName>
</protein>
<keyword evidence="2" id="KW-0677">Repeat</keyword>
<dbReference type="Gene3D" id="3.80.10.10">
    <property type="entry name" value="Ribonuclease Inhibitor"/>
    <property type="match status" value="1"/>
</dbReference>
<dbReference type="GO" id="GO:0006952">
    <property type="term" value="P:defense response"/>
    <property type="evidence" value="ECO:0007669"/>
    <property type="project" value="InterPro"/>
</dbReference>
<dbReference type="AlphaFoldDB" id="R0F0Z0"/>
<reference evidence="5" key="1">
    <citation type="journal article" date="2013" name="Nat. Genet.">
        <title>The Capsella rubella genome and the genomic consequences of rapid mating system evolution.</title>
        <authorList>
            <person name="Slotte T."/>
            <person name="Hazzouri K.M."/>
            <person name="Agren J.A."/>
            <person name="Koenig D."/>
            <person name="Maumus F."/>
            <person name="Guo Y.L."/>
            <person name="Steige K."/>
            <person name="Platts A.E."/>
            <person name="Escobar J.S."/>
            <person name="Newman L.K."/>
            <person name="Wang W."/>
            <person name="Mandakova T."/>
            <person name="Vello E."/>
            <person name="Smith L.M."/>
            <person name="Henz S.R."/>
            <person name="Steffen J."/>
            <person name="Takuno S."/>
            <person name="Brandvain Y."/>
            <person name="Coop G."/>
            <person name="Andolfatto P."/>
            <person name="Hu T.T."/>
            <person name="Blanchette M."/>
            <person name="Clark R.M."/>
            <person name="Quesneville H."/>
            <person name="Nordborg M."/>
            <person name="Gaut B.S."/>
            <person name="Lysak M.A."/>
            <person name="Jenkins J."/>
            <person name="Grimwood J."/>
            <person name="Chapman J."/>
            <person name="Prochnik S."/>
            <person name="Shu S."/>
            <person name="Rokhsar D."/>
            <person name="Schmutz J."/>
            <person name="Weigel D."/>
            <person name="Wright S.I."/>
        </authorList>
    </citation>
    <scope>NUCLEOTIDE SEQUENCE [LARGE SCALE GENOMIC DNA]</scope>
    <source>
        <strain evidence="5">cv. Monte Gargano</strain>
    </source>
</reference>
<dbReference type="Pfam" id="PF23282">
    <property type="entry name" value="WHD_ROQ1"/>
    <property type="match status" value="1"/>
</dbReference>
<dbReference type="InterPro" id="IPR036390">
    <property type="entry name" value="WH_DNA-bd_sf"/>
</dbReference>
<feature type="domain" description="Disease resistance protein Roq1-like winged-helix" evidence="3">
    <location>
        <begin position="110"/>
        <end position="179"/>
    </location>
</feature>
<dbReference type="FunFam" id="1.10.8.430:FF:000002">
    <property type="entry name" value="Disease resistance protein (TIR-NBS-LRR class)"/>
    <property type="match status" value="1"/>
</dbReference>